<protein>
    <submittedName>
        <fullName evidence="2">Tsl1557 protein</fullName>
    </submittedName>
</protein>
<dbReference type="EnsemblBacteria" id="BAC09109">
    <property type="protein sequence ID" value="BAC09109"/>
    <property type="gene ID" value="BAC09109"/>
</dbReference>
<evidence type="ECO:0000313" key="3">
    <source>
        <dbReference type="Proteomes" id="UP000000440"/>
    </source>
</evidence>
<evidence type="ECO:0000259" key="1">
    <source>
        <dbReference type="PROSITE" id="PS51085"/>
    </source>
</evidence>
<dbReference type="RefSeq" id="WP_011057397.1">
    <property type="nucleotide sequence ID" value="NC_004113.1"/>
</dbReference>
<dbReference type="Pfam" id="PF00111">
    <property type="entry name" value="Fer2"/>
    <property type="match status" value="1"/>
</dbReference>
<evidence type="ECO:0000313" key="2">
    <source>
        <dbReference type="EMBL" id="BAC09109.1"/>
    </source>
</evidence>
<proteinExistence type="predicted"/>
<dbReference type="STRING" id="197221.gene:10748159"/>
<dbReference type="SUPFAM" id="SSF54292">
    <property type="entry name" value="2Fe-2S ferredoxin-like"/>
    <property type="match status" value="1"/>
</dbReference>
<dbReference type="PROSITE" id="PS51085">
    <property type="entry name" value="2FE2S_FER_2"/>
    <property type="match status" value="1"/>
</dbReference>
<dbReference type="GO" id="GO:0051537">
    <property type="term" value="F:2 iron, 2 sulfur cluster binding"/>
    <property type="evidence" value="ECO:0007669"/>
    <property type="project" value="InterPro"/>
</dbReference>
<accession>Q8DIM5</accession>
<dbReference type="KEGG" id="tel:tsl1557"/>
<dbReference type="Gene3D" id="3.10.20.30">
    <property type="match status" value="1"/>
</dbReference>
<dbReference type="Proteomes" id="UP000000440">
    <property type="component" value="Chromosome"/>
</dbReference>
<dbReference type="PROSITE" id="PS00197">
    <property type="entry name" value="2FE2S_FER_1"/>
    <property type="match status" value="1"/>
</dbReference>
<keyword evidence="3" id="KW-1185">Reference proteome</keyword>
<sequence>MIRVTFLPDQVSVEATAGEAWLSVAARAGVEIPTGCRMGSCGACTLELEDGQEIRACISTIAGDRDPAPLEDCPHITAYVFRDPTW</sequence>
<organism evidence="2 3">
    <name type="scientific">Thermosynechococcus vestitus (strain NIES-2133 / IAM M-273 / BP-1)</name>
    <dbReference type="NCBI Taxonomy" id="197221"/>
    <lineage>
        <taxon>Bacteria</taxon>
        <taxon>Bacillati</taxon>
        <taxon>Cyanobacteriota</taxon>
        <taxon>Cyanophyceae</taxon>
        <taxon>Acaryochloridales</taxon>
        <taxon>Thermosynechococcaceae</taxon>
        <taxon>Thermosynechococcus</taxon>
    </lineage>
</organism>
<dbReference type="InterPro" id="IPR001041">
    <property type="entry name" value="2Fe-2S_ferredoxin-type"/>
</dbReference>
<reference evidence="2 3" key="1">
    <citation type="journal article" date="2002" name="DNA Res.">
        <title>Complete genome structure of the thermophilic cyanobacterium Thermosynechococcus elongatus BP-1.</title>
        <authorList>
            <person name="Nakamura Y."/>
            <person name="Kaneko T."/>
            <person name="Sato S."/>
            <person name="Ikeuchi M."/>
            <person name="Katoh H."/>
            <person name="Sasamoto S."/>
            <person name="Watanabe A."/>
            <person name="Iriguchi M."/>
            <person name="Kawashima K."/>
            <person name="Kimura T."/>
            <person name="Kishida Y."/>
            <person name="Kiyokawa C."/>
            <person name="Kohara M."/>
            <person name="Matsumoto M."/>
            <person name="Matsuno A."/>
            <person name="Nakazaki N."/>
            <person name="Shimpo S."/>
            <person name="Sugimoto M."/>
            <person name="Takeuchi C."/>
            <person name="Yamada M."/>
            <person name="Tabata S."/>
        </authorList>
    </citation>
    <scope>NUCLEOTIDE SEQUENCE [LARGE SCALE GENOMIC DNA]</scope>
    <source>
        <strain evidence="3">IAM M-273 / NIES-2133 / BP-1</strain>
    </source>
</reference>
<feature type="domain" description="2Fe-2S ferredoxin-type" evidence="1">
    <location>
        <begin position="2"/>
        <end position="76"/>
    </location>
</feature>
<dbReference type="EMBL" id="BA000039">
    <property type="protein sequence ID" value="BAC09109.1"/>
    <property type="molecule type" value="Genomic_DNA"/>
</dbReference>
<dbReference type="InterPro" id="IPR036010">
    <property type="entry name" value="2Fe-2S_ferredoxin-like_sf"/>
</dbReference>
<gene>
    <name evidence="2" type="ordered locus">tsl1557</name>
</gene>
<dbReference type="CDD" id="cd00207">
    <property type="entry name" value="fer2"/>
    <property type="match status" value="1"/>
</dbReference>
<dbReference type="AlphaFoldDB" id="Q8DIM5"/>
<dbReference type="InterPro" id="IPR006058">
    <property type="entry name" value="2Fe2S_fd_BS"/>
</dbReference>
<dbReference type="eggNOG" id="COG1018">
    <property type="taxonomic scope" value="Bacteria"/>
</dbReference>
<name>Q8DIM5_THEVB</name>
<dbReference type="InterPro" id="IPR012675">
    <property type="entry name" value="Beta-grasp_dom_sf"/>
</dbReference>